<dbReference type="InterPro" id="IPR016024">
    <property type="entry name" value="ARM-type_fold"/>
</dbReference>
<accession>A0AAW6TUB0</accession>
<organism evidence="2 3">
    <name type="scientific">Anaerobaca lacustris</name>
    <dbReference type="NCBI Taxonomy" id="3044600"/>
    <lineage>
        <taxon>Bacteria</taxon>
        <taxon>Pseudomonadati</taxon>
        <taxon>Planctomycetota</taxon>
        <taxon>Phycisphaerae</taxon>
        <taxon>Sedimentisphaerales</taxon>
        <taxon>Anaerobacaceae</taxon>
        <taxon>Anaerobaca</taxon>
    </lineage>
</organism>
<dbReference type="Gene3D" id="1.25.10.10">
    <property type="entry name" value="Leucine-rich Repeat Variant"/>
    <property type="match status" value="2"/>
</dbReference>
<evidence type="ECO:0000256" key="1">
    <source>
        <dbReference type="SAM" id="SignalP"/>
    </source>
</evidence>
<sequence length="757" mass="83723">MNAPRCGTVLLLLAIGSLPCVLAQEAALPTDQQAAQAEIDKQVKINRSILLEGRDERTRVDAATLLLFSDSREARRELLHILRDPNNPAARVAVCKAMIAAHDNRQQIAGREEFVEPLMALLGTENELSQAELAAQTLLIFPYENVERRLEALISDANGPEMARRNAVRALKYQPDERAVFKLMSLLESPLVGVAEESRRALGVLGVVVPDDPNELRALNEALHRRGPEAFLNNPGIMRNWLISRENRIRELTTSLASWEQRYMVALGRLFDVQADEKARSDFLAQQLNSPEPGVKLWALGKLEELRRGTGKARLSEQVENVLLSLISHRDKRVRLRTASLLSLMWELNSTTQLLDRLQVEEEPEVRHGLFVALGNVCYYASLPTAGVKVPDEVRRRTLDLAVRFLNMPDPEKTRSGGEVIWRLLEQDGLAPDEIDKYLGALATRYGQVDPAVNHGLRAELLGAMARLCAERSKCRVQAAKLYHPVFEKALGDELEAVRQAALDGLVNIDKAVAMRRARAALADESSAAIRAKLADLAGEVGGQEDLGWLAKGLTANDESEPVWQAVLKILRRSTADVVAAWVERMEADPAQWSVERRTSLLALLEQKAQGENKPEKLREARTKLFCLYASSGDTARALEYANALWETAKDGPERSALTAGLLDRCLEAANPAADLVGGLVEKLLSVQDLAADGPVAKSLSAYLSKPSATADPNAVLTRLRQIKVEQPETRKAWRKQLLEWEAFANAKKPEAVENVN</sequence>
<dbReference type="EMBL" id="JASCXX010000009">
    <property type="protein sequence ID" value="MDI6449198.1"/>
    <property type="molecule type" value="Genomic_DNA"/>
</dbReference>
<evidence type="ECO:0000313" key="3">
    <source>
        <dbReference type="Proteomes" id="UP001431776"/>
    </source>
</evidence>
<dbReference type="SUPFAM" id="SSF48371">
    <property type="entry name" value="ARM repeat"/>
    <property type="match status" value="1"/>
</dbReference>
<dbReference type="AlphaFoldDB" id="A0AAW6TUB0"/>
<feature type="signal peptide" evidence="1">
    <location>
        <begin position="1"/>
        <end position="23"/>
    </location>
</feature>
<dbReference type="RefSeq" id="WP_349244606.1">
    <property type="nucleotide sequence ID" value="NZ_JASCXX010000009.1"/>
</dbReference>
<proteinExistence type="predicted"/>
<keyword evidence="1" id="KW-0732">Signal</keyword>
<reference evidence="2" key="1">
    <citation type="submission" date="2023-05" db="EMBL/GenBank/DDBJ databases">
        <title>Anaerotaeda fermentans gen. nov., sp. nov., a novel anaerobic planctomycete of the new family within the order Sedimentisphaerales isolated from Taman Peninsula, Russia.</title>
        <authorList>
            <person name="Khomyakova M.A."/>
            <person name="Merkel A.Y."/>
            <person name="Slobodkin A.I."/>
        </authorList>
    </citation>
    <scope>NUCLEOTIDE SEQUENCE</scope>
    <source>
        <strain evidence="2">M17dextr</strain>
    </source>
</reference>
<name>A0AAW6TUB0_9BACT</name>
<keyword evidence="3" id="KW-1185">Reference proteome</keyword>
<dbReference type="InterPro" id="IPR011989">
    <property type="entry name" value="ARM-like"/>
</dbReference>
<protein>
    <recommendedName>
        <fullName evidence="4">HEAT repeat domain-containing protein</fullName>
    </recommendedName>
</protein>
<gene>
    <name evidence="2" type="ORF">QJ522_09100</name>
</gene>
<evidence type="ECO:0000313" key="2">
    <source>
        <dbReference type="EMBL" id="MDI6449198.1"/>
    </source>
</evidence>
<dbReference type="Proteomes" id="UP001431776">
    <property type="component" value="Unassembled WGS sequence"/>
</dbReference>
<comment type="caution">
    <text evidence="2">The sequence shown here is derived from an EMBL/GenBank/DDBJ whole genome shotgun (WGS) entry which is preliminary data.</text>
</comment>
<evidence type="ECO:0008006" key="4">
    <source>
        <dbReference type="Google" id="ProtNLM"/>
    </source>
</evidence>
<feature type="chain" id="PRO_5043801313" description="HEAT repeat domain-containing protein" evidence="1">
    <location>
        <begin position="24"/>
        <end position="757"/>
    </location>
</feature>